<keyword evidence="2" id="KW-0479">Metal-binding</keyword>
<reference evidence="4" key="1">
    <citation type="submission" date="2017-12" db="EMBL/GenBank/DDBJ databases">
        <title>Sequencing the genomes of 1000 Actinobacteria strains.</title>
        <authorList>
            <person name="Klenk H.-P."/>
        </authorList>
    </citation>
    <scope>NUCLEOTIDE SEQUENCE [LARGE SCALE GENOMIC DNA]</scope>
    <source>
        <strain evidence="4">DSM 44228</strain>
    </source>
</reference>
<feature type="binding site" evidence="2">
    <location>
        <position position="97"/>
    </location>
    <ligand>
        <name>Mn(2+)</name>
        <dbReference type="ChEBI" id="CHEBI:29035"/>
        <label>2</label>
    </ligand>
</feature>
<dbReference type="GO" id="GO:0019877">
    <property type="term" value="P:diaminopimelate biosynthetic process"/>
    <property type="evidence" value="ECO:0007669"/>
    <property type="project" value="UniProtKB-ARBA"/>
</dbReference>
<dbReference type="SUPFAM" id="SSF55031">
    <property type="entry name" value="Bacterial exopeptidase dimerisation domain"/>
    <property type="match status" value="1"/>
</dbReference>
<dbReference type="FunFam" id="3.30.70.360:FF:000001">
    <property type="entry name" value="N-acetyldiaminopimelate deacetylase"/>
    <property type="match status" value="1"/>
</dbReference>
<dbReference type="Proteomes" id="UP000233786">
    <property type="component" value="Unassembled WGS sequence"/>
</dbReference>
<keyword evidence="1 4" id="KW-0378">Hydrolase</keyword>
<keyword evidence="5" id="KW-1185">Reference proteome</keyword>
<dbReference type="CDD" id="cd03886">
    <property type="entry name" value="M20_Acy1"/>
    <property type="match status" value="1"/>
</dbReference>
<evidence type="ECO:0000256" key="1">
    <source>
        <dbReference type="ARBA" id="ARBA00022801"/>
    </source>
</evidence>
<feature type="binding site" evidence="2">
    <location>
        <position position="161"/>
    </location>
    <ligand>
        <name>Mn(2+)</name>
        <dbReference type="ChEBI" id="CHEBI:29035"/>
        <label>2</label>
    </ligand>
</feature>
<dbReference type="PANTHER" id="PTHR11014">
    <property type="entry name" value="PEPTIDASE M20 FAMILY MEMBER"/>
    <property type="match status" value="1"/>
</dbReference>
<evidence type="ECO:0000313" key="4">
    <source>
        <dbReference type="EMBL" id="PKW15375.1"/>
    </source>
</evidence>
<dbReference type="PANTHER" id="PTHR11014:SF63">
    <property type="entry name" value="METALLOPEPTIDASE, PUTATIVE (AFU_ORTHOLOGUE AFUA_6G09600)-RELATED"/>
    <property type="match status" value="1"/>
</dbReference>
<comment type="caution">
    <text evidence="4">The sequence shown here is derived from an EMBL/GenBank/DDBJ whole genome shotgun (WGS) entry which is preliminary data.</text>
</comment>
<dbReference type="PIRSF" id="PIRSF005962">
    <property type="entry name" value="Pept_M20D_amidohydro"/>
    <property type="match status" value="1"/>
</dbReference>
<gene>
    <name evidence="4" type="ORF">A8926_3074</name>
</gene>
<dbReference type="NCBIfam" id="TIGR01891">
    <property type="entry name" value="amidohydrolases"/>
    <property type="match status" value="1"/>
</dbReference>
<proteinExistence type="predicted"/>
<feature type="binding site" evidence="2">
    <location>
        <position position="133"/>
    </location>
    <ligand>
        <name>Mn(2+)</name>
        <dbReference type="ChEBI" id="CHEBI:29035"/>
        <label>2</label>
    </ligand>
</feature>
<dbReference type="InterPro" id="IPR017439">
    <property type="entry name" value="Amidohydrolase"/>
</dbReference>
<keyword evidence="2" id="KW-0464">Manganese</keyword>
<dbReference type="Pfam" id="PF07687">
    <property type="entry name" value="M20_dimer"/>
    <property type="match status" value="1"/>
</dbReference>
<feature type="binding site" evidence="2">
    <location>
        <position position="99"/>
    </location>
    <ligand>
        <name>Mn(2+)</name>
        <dbReference type="ChEBI" id="CHEBI:29035"/>
        <label>2</label>
    </ligand>
</feature>
<evidence type="ECO:0000313" key="5">
    <source>
        <dbReference type="Proteomes" id="UP000233786"/>
    </source>
</evidence>
<dbReference type="EMBL" id="PJNB01000001">
    <property type="protein sequence ID" value="PKW15375.1"/>
    <property type="molecule type" value="Genomic_DNA"/>
</dbReference>
<dbReference type="InterPro" id="IPR011650">
    <property type="entry name" value="Peptidase_M20_dimer"/>
</dbReference>
<comment type="cofactor">
    <cofactor evidence="2">
        <name>Mn(2+)</name>
        <dbReference type="ChEBI" id="CHEBI:29035"/>
    </cofactor>
    <text evidence="2">The Mn(2+) ion enhances activity.</text>
</comment>
<dbReference type="InterPro" id="IPR002933">
    <property type="entry name" value="Peptidase_M20"/>
</dbReference>
<dbReference type="RefSeq" id="WP_010694851.1">
    <property type="nucleotide sequence ID" value="NZ_CP061007.1"/>
</dbReference>
<dbReference type="Pfam" id="PF01546">
    <property type="entry name" value="Peptidase_M20"/>
    <property type="match status" value="1"/>
</dbReference>
<evidence type="ECO:0000259" key="3">
    <source>
        <dbReference type="Pfam" id="PF07687"/>
    </source>
</evidence>
<dbReference type="InterPro" id="IPR036264">
    <property type="entry name" value="Bact_exopeptidase_dim_dom"/>
</dbReference>
<sequence length="392" mass="41478">MSERELQNELVRLRRQLHAEPEIGLDLPRTQEKVLAALDGLPLEITTGTGLSSITAVLRGSRPGPTVLLRGDMDALPVTERTGLDYASRIDGRMHACGHDLHTAMLVGAARLLTERRAELAGDVVLMFQPGEEGCDGAGKMIAEGVLEASGARPVAAYGMHVMAARHGLGTFLTRRGPLMAGGDLLRVTVRGAGGHGSTPHRAKDPIAPACEMVGALQALVARTIDPFETLVLTIGAFHSGNAGNVIPGEAVFDGSLRWFSASARDAVWDGITSVCNGIAAAHGVKVDVELSEYVRATINDDAEAEFAAQVATELRGDRFSWLDRPVTGGEDFSRVLEQVPGAFIFLGACPPDRDPDTAPDNHSQFAVFDDSVLAGGAALYAELAIHRLARA</sequence>
<feature type="domain" description="Peptidase M20 dimerisation" evidence="3">
    <location>
        <begin position="187"/>
        <end position="278"/>
    </location>
</feature>
<dbReference type="Gene3D" id="3.30.70.360">
    <property type="match status" value="1"/>
</dbReference>
<feature type="binding site" evidence="2">
    <location>
        <position position="363"/>
    </location>
    <ligand>
        <name>Mn(2+)</name>
        <dbReference type="ChEBI" id="CHEBI:29035"/>
        <label>2</label>
    </ligand>
</feature>
<dbReference type="GO" id="GO:0046872">
    <property type="term" value="F:metal ion binding"/>
    <property type="evidence" value="ECO:0007669"/>
    <property type="project" value="UniProtKB-KW"/>
</dbReference>
<protein>
    <submittedName>
        <fullName evidence="4">Hippurate hydrolase</fullName>
    </submittedName>
</protein>
<dbReference type="STRING" id="994479.GCA_000194155_02366"/>
<dbReference type="GO" id="GO:0050118">
    <property type="term" value="F:N-acetyldiaminopimelate deacetylase activity"/>
    <property type="evidence" value="ECO:0007669"/>
    <property type="project" value="UniProtKB-ARBA"/>
</dbReference>
<dbReference type="Gene3D" id="3.40.630.10">
    <property type="entry name" value="Zn peptidases"/>
    <property type="match status" value="1"/>
</dbReference>
<dbReference type="AlphaFoldDB" id="A0A2N3XXI0"/>
<name>A0A2N3XXI0_SACSN</name>
<accession>A0A2N3XXI0</accession>
<evidence type="ECO:0000256" key="2">
    <source>
        <dbReference type="PIRSR" id="PIRSR005962-1"/>
    </source>
</evidence>
<dbReference type="SUPFAM" id="SSF53187">
    <property type="entry name" value="Zn-dependent exopeptidases"/>
    <property type="match status" value="1"/>
</dbReference>
<organism evidence="4 5">
    <name type="scientific">Saccharopolyspora spinosa</name>
    <dbReference type="NCBI Taxonomy" id="60894"/>
    <lineage>
        <taxon>Bacteria</taxon>
        <taxon>Bacillati</taxon>
        <taxon>Actinomycetota</taxon>
        <taxon>Actinomycetes</taxon>
        <taxon>Pseudonocardiales</taxon>
        <taxon>Pseudonocardiaceae</taxon>
        <taxon>Saccharopolyspora</taxon>
    </lineage>
</organism>